<organism evidence="2 3">
    <name type="scientific">Rotaria sordida</name>
    <dbReference type="NCBI Taxonomy" id="392033"/>
    <lineage>
        <taxon>Eukaryota</taxon>
        <taxon>Metazoa</taxon>
        <taxon>Spiralia</taxon>
        <taxon>Gnathifera</taxon>
        <taxon>Rotifera</taxon>
        <taxon>Eurotatoria</taxon>
        <taxon>Bdelloidea</taxon>
        <taxon>Philodinida</taxon>
        <taxon>Philodinidae</taxon>
        <taxon>Rotaria</taxon>
    </lineage>
</organism>
<reference evidence="2" key="1">
    <citation type="submission" date="2021-02" db="EMBL/GenBank/DDBJ databases">
        <authorList>
            <person name="Nowell W R."/>
        </authorList>
    </citation>
    <scope>NUCLEOTIDE SEQUENCE</scope>
</reference>
<dbReference type="Proteomes" id="UP000663823">
    <property type="component" value="Unassembled WGS sequence"/>
</dbReference>
<keyword evidence="1" id="KW-0812">Transmembrane</keyword>
<dbReference type="AlphaFoldDB" id="A0A820D651"/>
<feature type="transmembrane region" description="Helical" evidence="1">
    <location>
        <begin position="36"/>
        <end position="56"/>
    </location>
</feature>
<evidence type="ECO:0000313" key="2">
    <source>
        <dbReference type="EMBL" id="CAF4228014.1"/>
    </source>
</evidence>
<name>A0A820D651_9BILA</name>
<protein>
    <submittedName>
        <fullName evidence="2">Uncharacterized protein</fullName>
    </submittedName>
</protein>
<evidence type="ECO:0000256" key="1">
    <source>
        <dbReference type="SAM" id="Phobius"/>
    </source>
</evidence>
<accession>A0A820D651</accession>
<gene>
    <name evidence="2" type="ORF">OTI717_LOCUS39631</name>
</gene>
<keyword evidence="1" id="KW-1133">Transmembrane helix</keyword>
<comment type="caution">
    <text evidence="2">The sequence shown here is derived from an EMBL/GenBank/DDBJ whole genome shotgun (WGS) entry which is preliminary data.</text>
</comment>
<sequence>MIKLGIRNNDFGILWRNNHYTIDPEEDEKQKLYGKYWFAACLLLGFPLYILWDMMVMHKSNKNIFKLIRKKLFKKNIKKLDNNINNELTTNKKIIDINGTVIDSDVEQFNTLVNRMALFDVSADQVEEVSAAVVEAQ</sequence>
<evidence type="ECO:0000313" key="3">
    <source>
        <dbReference type="Proteomes" id="UP000663823"/>
    </source>
</evidence>
<dbReference type="EMBL" id="CAJOAX010026722">
    <property type="protein sequence ID" value="CAF4228014.1"/>
    <property type="molecule type" value="Genomic_DNA"/>
</dbReference>
<keyword evidence="1" id="KW-0472">Membrane</keyword>
<proteinExistence type="predicted"/>